<reference evidence="2 3" key="1">
    <citation type="journal article" date="2019" name="Int. J. Syst. Evol. Microbiol.">
        <title>The Global Catalogue of Microorganisms (GCM) 10K type strain sequencing project: providing services to taxonomists for standard genome sequencing and annotation.</title>
        <authorList>
            <consortium name="The Broad Institute Genomics Platform"/>
            <consortium name="The Broad Institute Genome Sequencing Center for Infectious Disease"/>
            <person name="Wu L."/>
            <person name="Ma J."/>
        </authorList>
    </citation>
    <scope>NUCLEOTIDE SEQUENCE [LARGE SCALE GENOMIC DNA]</scope>
    <source>
        <strain evidence="2 3">JCM 15589</strain>
    </source>
</reference>
<dbReference type="EMBL" id="BAAAPM010000004">
    <property type="protein sequence ID" value="GAA1727596.1"/>
    <property type="molecule type" value="Genomic_DNA"/>
</dbReference>
<evidence type="ECO:0000259" key="1">
    <source>
        <dbReference type="Pfam" id="PF01979"/>
    </source>
</evidence>
<protein>
    <submittedName>
        <fullName evidence="2">Amidohydrolase family protein</fullName>
    </submittedName>
</protein>
<evidence type="ECO:0000313" key="3">
    <source>
        <dbReference type="Proteomes" id="UP001501138"/>
    </source>
</evidence>
<dbReference type="SUPFAM" id="SSF51338">
    <property type="entry name" value="Composite domain of metallo-dependent hydrolases"/>
    <property type="match status" value="1"/>
</dbReference>
<dbReference type="Pfam" id="PF01979">
    <property type="entry name" value="Amidohydro_1"/>
    <property type="match status" value="1"/>
</dbReference>
<dbReference type="InterPro" id="IPR011059">
    <property type="entry name" value="Metal-dep_hydrolase_composite"/>
</dbReference>
<dbReference type="PANTHER" id="PTHR43135">
    <property type="entry name" value="ALPHA-D-RIBOSE 1-METHYLPHOSPHONATE 5-TRIPHOSPHATE DIPHOSPHATASE"/>
    <property type="match status" value="1"/>
</dbReference>
<dbReference type="RefSeq" id="WP_344248695.1">
    <property type="nucleotide sequence ID" value="NZ_BAAAPM010000004.1"/>
</dbReference>
<evidence type="ECO:0000313" key="2">
    <source>
        <dbReference type="EMBL" id="GAA1727596.1"/>
    </source>
</evidence>
<name>A0ABN2JIA0_9MICO</name>
<dbReference type="Gene3D" id="3.20.20.140">
    <property type="entry name" value="Metal-dependent hydrolases"/>
    <property type="match status" value="1"/>
</dbReference>
<proteinExistence type="predicted"/>
<dbReference type="InterPro" id="IPR032466">
    <property type="entry name" value="Metal_Hydrolase"/>
</dbReference>
<dbReference type="PANTHER" id="PTHR43135:SF4">
    <property type="entry name" value="AMIDOHYDROLASE-RELATED DOMAIN-CONTAINING PROTEIN"/>
    <property type="match status" value="1"/>
</dbReference>
<organism evidence="2 3">
    <name type="scientific">Isoptericola hypogeus</name>
    <dbReference type="NCBI Taxonomy" id="300179"/>
    <lineage>
        <taxon>Bacteria</taxon>
        <taxon>Bacillati</taxon>
        <taxon>Actinomycetota</taxon>
        <taxon>Actinomycetes</taxon>
        <taxon>Micrococcales</taxon>
        <taxon>Promicromonosporaceae</taxon>
        <taxon>Isoptericola</taxon>
    </lineage>
</organism>
<gene>
    <name evidence="2" type="ORF">GCM10009809_24150</name>
</gene>
<dbReference type="InterPro" id="IPR006680">
    <property type="entry name" value="Amidohydro-rel"/>
</dbReference>
<dbReference type="SUPFAM" id="SSF51556">
    <property type="entry name" value="Metallo-dependent hydrolases"/>
    <property type="match status" value="1"/>
</dbReference>
<accession>A0ABN2JIA0</accession>
<sequence>MSVPHVPLHVTGHVLLGDDREVGELWVRDGRVSLTRPAPQGSATRQLTGWMLPGLVDVHCHVGLGSGGAVDPEVAVTQALADRDAGALLLRDAGSPLDTAWVHERPDLPRLVRAGRHLARPKRYLRDFGLELDDVADLPEAVRAQARAGDGWVKLVGDWIDRDLPSGGDLRPLWPGDVLAEAVAAAHGEAARVTVHAFSEEVVGDLLAAGVDGIEHGTGIPADLMDEVAARGVAVTPTLLQVAQFEAIAQRADGRYPAYAARMRRMHARRYEQVRALYDAGVPLLVGTDAGGTIGHGRIADECAELVAAGIPAADVVAMASWRARQFLGVGSMVEGSSADLVVYPADPREDVEVLRHPTAVVLRGQVVVG</sequence>
<feature type="domain" description="Amidohydrolase-related" evidence="1">
    <location>
        <begin position="177"/>
        <end position="368"/>
    </location>
</feature>
<comment type="caution">
    <text evidence="2">The sequence shown here is derived from an EMBL/GenBank/DDBJ whole genome shotgun (WGS) entry which is preliminary data.</text>
</comment>
<keyword evidence="3" id="KW-1185">Reference proteome</keyword>
<dbReference type="Proteomes" id="UP001501138">
    <property type="component" value="Unassembled WGS sequence"/>
</dbReference>
<dbReference type="InterPro" id="IPR051781">
    <property type="entry name" value="Metallo-dep_Hydrolase"/>
</dbReference>
<dbReference type="Gene3D" id="2.30.40.10">
    <property type="entry name" value="Urease, subunit C, domain 1"/>
    <property type="match status" value="1"/>
</dbReference>